<dbReference type="SUPFAM" id="SSF53850">
    <property type="entry name" value="Periplasmic binding protein-like II"/>
    <property type="match status" value="1"/>
</dbReference>
<comment type="similarity">
    <text evidence="1">Belongs to the bacterial solute-binding protein 5 family.</text>
</comment>
<reference evidence="8" key="1">
    <citation type="submission" date="2017-06" db="EMBL/GenBank/DDBJ databases">
        <authorList>
            <person name="Varghese N."/>
            <person name="Submissions S."/>
        </authorList>
    </citation>
    <scope>NUCLEOTIDE SEQUENCE [LARGE SCALE GENOMIC DNA]</scope>
    <source>
        <strain evidence="8">DSM 22348</strain>
    </source>
</reference>
<dbReference type="AlphaFoldDB" id="A0A239KSV9"/>
<dbReference type="GO" id="GO:1904680">
    <property type="term" value="F:peptide transmembrane transporter activity"/>
    <property type="evidence" value="ECO:0007669"/>
    <property type="project" value="TreeGrafter"/>
</dbReference>
<keyword evidence="4" id="KW-0571">Peptide transport</keyword>
<evidence type="ECO:0000256" key="4">
    <source>
        <dbReference type="ARBA" id="ARBA00022856"/>
    </source>
</evidence>
<dbReference type="PANTHER" id="PTHR30290:SF9">
    <property type="entry name" value="OLIGOPEPTIDE-BINDING PROTEIN APPA"/>
    <property type="match status" value="1"/>
</dbReference>
<keyword evidence="8" id="KW-1185">Reference proteome</keyword>
<organism evidence="7 8">
    <name type="scientific">Pseudomonas japonica</name>
    <dbReference type="NCBI Taxonomy" id="256466"/>
    <lineage>
        <taxon>Bacteria</taxon>
        <taxon>Pseudomonadati</taxon>
        <taxon>Pseudomonadota</taxon>
        <taxon>Gammaproteobacteria</taxon>
        <taxon>Pseudomonadales</taxon>
        <taxon>Pseudomonadaceae</taxon>
        <taxon>Pseudomonas</taxon>
    </lineage>
</organism>
<dbReference type="GO" id="GO:0043190">
    <property type="term" value="C:ATP-binding cassette (ABC) transporter complex"/>
    <property type="evidence" value="ECO:0007669"/>
    <property type="project" value="InterPro"/>
</dbReference>
<dbReference type="InterPro" id="IPR000914">
    <property type="entry name" value="SBP_5_dom"/>
</dbReference>
<dbReference type="PROSITE" id="PS51257">
    <property type="entry name" value="PROKAR_LIPOPROTEIN"/>
    <property type="match status" value="1"/>
</dbReference>
<evidence type="ECO:0000256" key="3">
    <source>
        <dbReference type="ARBA" id="ARBA00022729"/>
    </source>
</evidence>
<proteinExistence type="inferred from homology"/>
<dbReference type="PANTHER" id="PTHR30290">
    <property type="entry name" value="PERIPLASMIC BINDING COMPONENT OF ABC TRANSPORTER"/>
    <property type="match status" value="1"/>
</dbReference>
<evidence type="ECO:0000313" key="8">
    <source>
        <dbReference type="Proteomes" id="UP000198407"/>
    </source>
</evidence>
<dbReference type="Proteomes" id="UP000198407">
    <property type="component" value="Unassembled WGS sequence"/>
</dbReference>
<dbReference type="STRING" id="1215104.GCA_000730585_02096"/>
<dbReference type="CDD" id="cd08492">
    <property type="entry name" value="PBP2_NikA_DppA_OppA_like_15"/>
    <property type="match status" value="1"/>
</dbReference>
<dbReference type="PIRSF" id="PIRSF002741">
    <property type="entry name" value="MppA"/>
    <property type="match status" value="1"/>
</dbReference>
<keyword evidence="3" id="KW-0732">Signal</keyword>
<dbReference type="GO" id="GO:0030288">
    <property type="term" value="C:outer membrane-bounded periplasmic space"/>
    <property type="evidence" value="ECO:0007669"/>
    <property type="project" value="UniProtKB-ARBA"/>
</dbReference>
<evidence type="ECO:0000256" key="5">
    <source>
        <dbReference type="ARBA" id="ARBA00022927"/>
    </source>
</evidence>
<keyword evidence="5" id="KW-0653">Protein transport</keyword>
<keyword evidence="2" id="KW-0813">Transport</keyword>
<dbReference type="RefSeq" id="WP_042126445.1">
    <property type="nucleotide sequence ID" value="NZ_FZOL01000029.1"/>
</dbReference>
<dbReference type="GO" id="GO:0015031">
    <property type="term" value="P:protein transport"/>
    <property type="evidence" value="ECO:0007669"/>
    <property type="project" value="UniProtKB-KW"/>
</dbReference>
<dbReference type="Gene3D" id="3.90.76.10">
    <property type="entry name" value="Dipeptide-binding Protein, Domain 1"/>
    <property type="match status" value="1"/>
</dbReference>
<dbReference type="InterPro" id="IPR030678">
    <property type="entry name" value="Peptide/Ni-bd"/>
</dbReference>
<dbReference type="OrthoDB" id="9801912at2"/>
<dbReference type="Gene3D" id="3.10.105.10">
    <property type="entry name" value="Dipeptide-binding Protein, Domain 3"/>
    <property type="match status" value="1"/>
</dbReference>
<name>A0A239KSV9_9PSED</name>
<dbReference type="InterPro" id="IPR039424">
    <property type="entry name" value="SBP_5"/>
</dbReference>
<protein>
    <submittedName>
        <fullName evidence="7">Peptide/nickel transport system substrate-binding protein</fullName>
    </submittedName>
</protein>
<gene>
    <name evidence="7" type="ORF">SAMN05444352_12921</name>
</gene>
<evidence type="ECO:0000256" key="1">
    <source>
        <dbReference type="ARBA" id="ARBA00005695"/>
    </source>
</evidence>
<accession>A0A239KSV9</accession>
<evidence type="ECO:0000259" key="6">
    <source>
        <dbReference type="Pfam" id="PF00496"/>
    </source>
</evidence>
<feature type="domain" description="Solute-binding protein family 5" evidence="6">
    <location>
        <begin position="81"/>
        <end position="445"/>
    </location>
</feature>
<dbReference type="Pfam" id="PF00496">
    <property type="entry name" value="SBP_bac_5"/>
    <property type="match status" value="1"/>
</dbReference>
<evidence type="ECO:0000313" key="7">
    <source>
        <dbReference type="EMBL" id="SNT21457.1"/>
    </source>
</evidence>
<evidence type="ECO:0000256" key="2">
    <source>
        <dbReference type="ARBA" id="ARBA00022448"/>
    </source>
</evidence>
<dbReference type="GO" id="GO:0015833">
    <property type="term" value="P:peptide transport"/>
    <property type="evidence" value="ECO:0007669"/>
    <property type="project" value="UniProtKB-KW"/>
</dbReference>
<dbReference type="EMBL" id="FZOL01000029">
    <property type="protein sequence ID" value="SNT21457.1"/>
    <property type="molecule type" value="Genomic_DNA"/>
</dbReference>
<dbReference type="Gene3D" id="3.40.190.10">
    <property type="entry name" value="Periplasmic binding protein-like II"/>
    <property type="match status" value="1"/>
</dbReference>
<sequence length="533" mass="59525">MRSNMKFWLAPLLAGILVGCGNPDESRPAASAARQVVFGIDGGAQTQFQLDPHLIAFAPHNRMLRQVFDSLVVLLPNDETGPWLARSWEVSADNRTYTFHLKEGVTFHDGTVLDAAAVKFNFERMAEPASFATYQDFDAYEKAEVVDPLTVRLFLKRPDAALLNKLSKSTFGIVSPAAVAKYGKEFASNPVGSGPFLFKSLSHGTQINLERNPRYAWASALFPDNAAPVIDRLILKNLPDETTRIAALKSGQVDAVDIVPPQNLIELAADKHFVVQQKELLNHNFSLYFNTLRAPLDDENVRTAVRLAIDVDSIVKTLYLGRFKRAWSPLSPSLPGYDASLENSWKYDPEQAGKLLDGQGWILGQDGIRTRNGEKLRLVFVHFEGNREKRLDVITMVKNHLKKVGIDVVIDSVLGFNFEKIAKGEWNISNGSQFTSDPDVLRSIYRDRRAGGIRIITLADDTLSQWLTQASQETDKGQRRERYKKIQERIIGKTYSVPIYVLPYTLAHSSRVSGIVLDQGGFPLFQSARIAQP</sequence>